<dbReference type="InterPro" id="IPR000111">
    <property type="entry name" value="Glyco_hydro_27/36_CS"/>
</dbReference>
<dbReference type="InterPro" id="IPR013785">
    <property type="entry name" value="Aldolase_TIM"/>
</dbReference>
<dbReference type="Gene3D" id="3.20.20.70">
    <property type="entry name" value="Aldolase class I"/>
    <property type="match status" value="1"/>
</dbReference>
<dbReference type="PANTHER" id="PTHR43053">
    <property type="entry name" value="GLYCOSIDASE FAMILY 31"/>
    <property type="match status" value="1"/>
</dbReference>
<dbReference type="AlphaFoldDB" id="A0A4Y4BAD8"/>
<reference evidence="6 7" key="1">
    <citation type="submission" date="2019-06" db="EMBL/GenBank/DDBJ databases">
        <title>Whole genome shotgun sequence of Microbacterium liquefaciens NBRC 15037.</title>
        <authorList>
            <person name="Hosoyama A."/>
            <person name="Uohara A."/>
            <person name="Ohji S."/>
            <person name="Ichikawa N."/>
        </authorList>
    </citation>
    <scope>NUCLEOTIDE SEQUENCE [LARGE SCALE GENOMIC DNA]</scope>
    <source>
        <strain evidence="6 7">NBRC 15037</strain>
    </source>
</reference>
<dbReference type="InterPro" id="IPR038417">
    <property type="entry name" value="Alpga-gal_N_sf"/>
</dbReference>
<dbReference type="InterPro" id="IPR031704">
    <property type="entry name" value="Glyco_hydro_36_N"/>
</dbReference>
<sequence length="707" mass="76602">MSELVHLTSGGVSVVIDTTGARLLHWGAALDPVDLEALAASSTGAVTFSSFDAPRAFPLLAVEADGWSGAPALAWHRAGLHSAPLLRPTGWEASATSLRAEFADAEAEATVMLDLALDVDGVLTAQLSVTSTAADDAQPLDLLATRILLPIPAHATEVLDHTGRWTGERHPQRGALRHGAHLRQVRRGRGGHDAPYLTAVGTDGFGFRRGELWTAHVAWSGDVEVGVERLPEGAGVHGAVLGGGELLLPGEIRLGAGETYVSPRVHLTYGESGLDSVAARLHRMVRSFSAHPTTPRPLVLNTWEAVYFDHDPTRLLTLAEAAASVGVERFVLDDGWFRGRPDDRSGLGDWYIDDVKWPEGLRPLADHVHGLGMQFGLWFEPEMVNPVSDLATQHPEWVLEASPDSPTWRHQKVLDLANPAAAAHLLERIDGLVSEIGVDFIKWDHNRDLHAAVSPHTGRASVHAQTAAFYALLDALRERHPTLEIESCASGGARVDLGVLRRTQRVWASDSNDPVERQRIQRWTGTLIPPELVGSHVGPPIAETTHRAASLPFRMTTALFGHAGIEWDITRADEGEREALRRWAALYRELRPLLHSGVTVRSDEVDDQTLLHGVVAADGSRAVYAWVRLGTSVDGFTPRTRIPGLPAAQRYRLRMREDLGRVARHQVADPAWTDAGVEASGAFFETVGVPLPLLAPGAALLIEAVRV</sequence>
<evidence type="ECO:0000256" key="3">
    <source>
        <dbReference type="ARBA" id="ARBA00022801"/>
    </source>
</evidence>
<dbReference type="SUPFAM" id="SSF51445">
    <property type="entry name" value="(Trans)glycosidases"/>
    <property type="match status" value="1"/>
</dbReference>
<dbReference type="InterPro" id="IPR002252">
    <property type="entry name" value="Glyco_hydro_36"/>
</dbReference>
<evidence type="ECO:0000313" key="6">
    <source>
        <dbReference type="EMBL" id="GEC76014.1"/>
    </source>
</evidence>
<dbReference type="Pfam" id="PF16875">
    <property type="entry name" value="Glyco_hydro_36N"/>
    <property type="match status" value="1"/>
</dbReference>
<dbReference type="Proteomes" id="UP000317410">
    <property type="component" value="Unassembled WGS sequence"/>
</dbReference>
<proteinExistence type="predicted"/>
<dbReference type="Pfam" id="PF02065">
    <property type="entry name" value="Melibiase"/>
    <property type="match status" value="1"/>
</dbReference>
<dbReference type="EC" id="3.2.1.22" evidence="2"/>
<dbReference type="CDD" id="cd14791">
    <property type="entry name" value="GH36"/>
    <property type="match status" value="1"/>
</dbReference>
<feature type="domain" description="Glycosyl hydrolase family 36 N-terminal" evidence="5">
    <location>
        <begin position="22"/>
        <end position="254"/>
    </location>
</feature>
<dbReference type="PROSITE" id="PS00512">
    <property type="entry name" value="ALPHA_GALACTOSIDASE"/>
    <property type="match status" value="1"/>
</dbReference>
<organism evidence="6 7">
    <name type="scientific">Microbacterium maritypicum</name>
    <name type="common">Microbacterium liquefaciens</name>
    <dbReference type="NCBI Taxonomy" id="33918"/>
    <lineage>
        <taxon>Bacteria</taxon>
        <taxon>Bacillati</taxon>
        <taxon>Actinomycetota</taxon>
        <taxon>Actinomycetes</taxon>
        <taxon>Micrococcales</taxon>
        <taxon>Microbacteriaceae</taxon>
        <taxon>Microbacterium</taxon>
    </lineage>
</organism>
<dbReference type="PANTHER" id="PTHR43053:SF3">
    <property type="entry name" value="ALPHA-GALACTOSIDASE C-RELATED"/>
    <property type="match status" value="1"/>
</dbReference>
<dbReference type="EMBL" id="BJNQ01000014">
    <property type="protein sequence ID" value="GEC76014.1"/>
    <property type="molecule type" value="Genomic_DNA"/>
</dbReference>
<dbReference type="GO" id="GO:0004557">
    <property type="term" value="F:alpha-galactosidase activity"/>
    <property type="evidence" value="ECO:0007669"/>
    <property type="project" value="UniProtKB-EC"/>
</dbReference>
<keyword evidence="4" id="KW-0326">Glycosidase</keyword>
<dbReference type="GO" id="GO:0016052">
    <property type="term" value="P:carbohydrate catabolic process"/>
    <property type="evidence" value="ECO:0007669"/>
    <property type="project" value="InterPro"/>
</dbReference>
<dbReference type="InterPro" id="IPR050985">
    <property type="entry name" value="Alpha-glycosidase_related"/>
</dbReference>
<keyword evidence="3" id="KW-0378">Hydrolase</keyword>
<accession>A0A4Y4BAD8</accession>
<comment type="caution">
    <text evidence="6">The sequence shown here is derived from an EMBL/GenBank/DDBJ whole genome shotgun (WGS) entry which is preliminary data.</text>
</comment>
<comment type="catalytic activity">
    <reaction evidence="1">
        <text>Hydrolysis of terminal, non-reducing alpha-D-galactose residues in alpha-D-galactosides, including galactose oligosaccharides, galactomannans and galactolipids.</text>
        <dbReference type="EC" id="3.2.1.22"/>
    </reaction>
</comment>
<name>A0A4Y4BAD8_MICMQ</name>
<dbReference type="Gene3D" id="2.70.98.60">
    <property type="entry name" value="alpha-galactosidase from lactobacil brevis"/>
    <property type="match status" value="1"/>
</dbReference>
<evidence type="ECO:0000259" key="5">
    <source>
        <dbReference type="Pfam" id="PF16875"/>
    </source>
</evidence>
<evidence type="ECO:0000256" key="2">
    <source>
        <dbReference type="ARBA" id="ARBA00012755"/>
    </source>
</evidence>
<evidence type="ECO:0000256" key="1">
    <source>
        <dbReference type="ARBA" id="ARBA00001255"/>
    </source>
</evidence>
<dbReference type="InterPro" id="IPR017853">
    <property type="entry name" value="GH"/>
</dbReference>
<dbReference type="FunFam" id="3.20.20.70:FF:000118">
    <property type="entry name" value="Alpha-galactosidase"/>
    <property type="match status" value="1"/>
</dbReference>
<evidence type="ECO:0000256" key="4">
    <source>
        <dbReference type="ARBA" id="ARBA00023295"/>
    </source>
</evidence>
<dbReference type="RefSeq" id="WP_141386921.1">
    <property type="nucleotide sequence ID" value="NZ_BJNQ01000014.1"/>
</dbReference>
<dbReference type="PRINTS" id="PR00743">
    <property type="entry name" value="GLHYDRLASE36"/>
</dbReference>
<gene>
    <name evidence="6" type="primary">galA</name>
    <name evidence="6" type="ORF">MLI01_21590</name>
</gene>
<evidence type="ECO:0000313" key="7">
    <source>
        <dbReference type="Proteomes" id="UP000317410"/>
    </source>
</evidence>
<protein>
    <recommendedName>
        <fullName evidence="2">alpha-galactosidase</fullName>
        <ecNumber evidence="2">3.2.1.22</ecNumber>
    </recommendedName>
</protein>